<dbReference type="GO" id="GO:0002143">
    <property type="term" value="P:tRNA wobble position uridine thiolation"/>
    <property type="evidence" value="ECO:0007669"/>
    <property type="project" value="TreeGrafter"/>
</dbReference>
<dbReference type="EMBL" id="MLJW01000011">
    <property type="protein sequence ID" value="OIR14511.1"/>
    <property type="molecule type" value="Genomic_DNA"/>
</dbReference>
<dbReference type="EC" id="2.8.1.-" evidence="4"/>
<comment type="similarity">
    <text evidence="2">Belongs to the DsrC/TusE family.</text>
</comment>
<dbReference type="GO" id="GO:0005737">
    <property type="term" value="C:cytoplasm"/>
    <property type="evidence" value="ECO:0007669"/>
    <property type="project" value="UniProtKB-SubCell"/>
</dbReference>
<reference evidence="4" key="1">
    <citation type="submission" date="2016-10" db="EMBL/GenBank/DDBJ databases">
        <title>Sequence of Gallionella enrichment culture.</title>
        <authorList>
            <person name="Poehlein A."/>
            <person name="Muehling M."/>
            <person name="Daniel R."/>
        </authorList>
    </citation>
    <scope>NUCLEOTIDE SEQUENCE</scope>
</reference>
<proteinExistence type="inferred from homology"/>
<dbReference type="Gene3D" id="1.10.10.370">
    <property type="entry name" value="DsrC-like protein, C-terminal domain"/>
    <property type="match status" value="1"/>
</dbReference>
<gene>
    <name evidence="4" type="primary">tusE_11</name>
    <name evidence="4" type="ORF">GALL_43120</name>
</gene>
<evidence type="ECO:0000256" key="1">
    <source>
        <dbReference type="ARBA" id="ARBA00004496"/>
    </source>
</evidence>
<keyword evidence="4" id="KW-0808">Transferase</keyword>
<dbReference type="NCBIfam" id="TIGR03342">
    <property type="entry name" value="dsrC_tusE_dsvC"/>
    <property type="match status" value="1"/>
</dbReference>
<protein>
    <submittedName>
        <fullName evidence="4">Sulfurtransferase TusE</fullName>
        <ecNumber evidence="4">2.8.1.-</ecNumber>
    </submittedName>
</protein>
<name>A0A1J5T157_9ZZZZ</name>
<dbReference type="InterPro" id="IPR043163">
    <property type="entry name" value="DsrC-like_N"/>
</dbReference>
<accession>A0A1J5T157</accession>
<dbReference type="GO" id="GO:0016740">
    <property type="term" value="F:transferase activity"/>
    <property type="evidence" value="ECO:0007669"/>
    <property type="project" value="UniProtKB-KW"/>
</dbReference>
<dbReference type="Gene3D" id="3.30.1420.10">
    <property type="match status" value="1"/>
</dbReference>
<dbReference type="InterPro" id="IPR025526">
    <property type="entry name" value="DsrC-like_dom_sf"/>
</dbReference>
<dbReference type="InterPro" id="IPR007453">
    <property type="entry name" value="DsrC/TusE"/>
</dbReference>
<sequence length="109" mass="12231">MGYTVAGNELETNDDGFLLEPDFSEEVVSVIAASEGIELTPKHWEVINYMREQYREHGHTPNFRNMLKDINEFWPEADSKALYDLFPMGPAKQAAKVAGLPQPLGKGGY</sequence>
<dbReference type="PANTHER" id="PTHR37010">
    <property type="entry name" value="SULFURTRANSFERASE TUSE"/>
    <property type="match status" value="1"/>
</dbReference>
<dbReference type="Pfam" id="PF04358">
    <property type="entry name" value="DsrC"/>
    <property type="match status" value="1"/>
</dbReference>
<dbReference type="PANTHER" id="PTHR37010:SF1">
    <property type="entry name" value="SULFURTRANSFERASE TUSE"/>
    <property type="match status" value="1"/>
</dbReference>
<dbReference type="GO" id="GO:0097163">
    <property type="term" value="F:sulfur carrier activity"/>
    <property type="evidence" value="ECO:0007669"/>
    <property type="project" value="TreeGrafter"/>
</dbReference>
<comment type="subcellular location">
    <subcellularLocation>
        <location evidence="1">Cytoplasm</location>
    </subcellularLocation>
</comment>
<dbReference type="AlphaFoldDB" id="A0A1J5T157"/>
<comment type="caution">
    <text evidence="4">The sequence shown here is derived from an EMBL/GenBank/DDBJ whole genome shotgun (WGS) entry which is preliminary data.</text>
</comment>
<evidence type="ECO:0000256" key="3">
    <source>
        <dbReference type="ARBA" id="ARBA00022490"/>
    </source>
</evidence>
<dbReference type="PIRSF" id="PIRSF006223">
    <property type="entry name" value="DsrC_TusE"/>
    <property type="match status" value="1"/>
</dbReference>
<evidence type="ECO:0000256" key="2">
    <source>
        <dbReference type="ARBA" id="ARBA00005718"/>
    </source>
</evidence>
<dbReference type="InterPro" id="IPR042072">
    <property type="entry name" value="DsrC-like_C"/>
</dbReference>
<keyword evidence="3" id="KW-0963">Cytoplasm</keyword>
<evidence type="ECO:0000313" key="4">
    <source>
        <dbReference type="EMBL" id="OIR14511.1"/>
    </source>
</evidence>
<dbReference type="SUPFAM" id="SSF69721">
    <property type="entry name" value="DsrC, the gamma subunit of dissimilatory sulfite reductase"/>
    <property type="match status" value="1"/>
</dbReference>
<organism evidence="4">
    <name type="scientific">mine drainage metagenome</name>
    <dbReference type="NCBI Taxonomy" id="410659"/>
    <lineage>
        <taxon>unclassified sequences</taxon>
        <taxon>metagenomes</taxon>
        <taxon>ecological metagenomes</taxon>
    </lineage>
</organism>